<comment type="catalytic activity">
    <reaction evidence="2">
        <text>[(1-&gt;4)-beta-D-glucosyl]n+m + reduced acceptor + O2 = 4-dehydro-beta-D-glucosyl-[(1-&gt;4)-beta-D-glucosyl]n-1 + [(1-&gt;4)-beta-D-glucosyl]m + acceptor + H2O.</text>
        <dbReference type="EC" id="1.14.99.56"/>
    </reaction>
</comment>
<comment type="subcellular location">
    <subcellularLocation>
        <location evidence="2">Secreted</location>
    </subcellularLocation>
</comment>
<dbReference type="GO" id="GO:0030245">
    <property type="term" value="P:cellulose catabolic process"/>
    <property type="evidence" value="ECO:0007669"/>
    <property type="project" value="UniProtKB-UniRule"/>
</dbReference>
<dbReference type="PANTHER" id="PTHR33353:SF32">
    <property type="entry name" value="ENDO-BETA-1,4-GLUCANASE D"/>
    <property type="match status" value="1"/>
</dbReference>
<dbReference type="Gene3D" id="2.70.50.70">
    <property type="match status" value="1"/>
</dbReference>
<evidence type="ECO:0000256" key="1">
    <source>
        <dbReference type="ARBA" id="ARBA00023157"/>
    </source>
</evidence>
<feature type="domain" description="Auxiliary Activity family 9 catalytic" evidence="5">
    <location>
        <begin position="21"/>
        <end position="230"/>
    </location>
</feature>
<keyword evidence="4" id="KW-0732">Signal</keyword>
<dbReference type="GO" id="GO:0008810">
    <property type="term" value="F:cellulase activity"/>
    <property type="evidence" value="ECO:0007669"/>
    <property type="project" value="UniProtKB-UniRule"/>
</dbReference>
<comment type="caution">
    <text evidence="6">The sequence shown here is derived from an EMBL/GenBank/DDBJ whole genome shotgun (WGS) entry which is preliminary data.</text>
</comment>
<evidence type="ECO:0000256" key="2">
    <source>
        <dbReference type="RuleBase" id="RU368122"/>
    </source>
</evidence>
<organism evidence="6 7">
    <name type="scientific">Coemansia brasiliensis</name>
    <dbReference type="NCBI Taxonomy" id="2650707"/>
    <lineage>
        <taxon>Eukaryota</taxon>
        <taxon>Fungi</taxon>
        <taxon>Fungi incertae sedis</taxon>
        <taxon>Zoopagomycota</taxon>
        <taxon>Kickxellomycotina</taxon>
        <taxon>Kickxellomycetes</taxon>
        <taxon>Kickxellales</taxon>
        <taxon>Kickxellaceae</taxon>
        <taxon>Coemansia</taxon>
    </lineage>
</organism>
<name>A0A9W8ICU3_9FUNG</name>
<dbReference type="InterPro" id="IPR049892">
    <property type="entry name" value="AA9"/>
</dbReference>
<gene>
    <name evidence="6" type="ORF">IWW36_004092</name>
</gene>
<feature type="compositionally biased region" description="Polar residues" evidence="3">
    <location>
        <begin position="284"/>
        <end position="314"/>
    </location>
</feature>
<dbReference type="InterPro" id="IPR005103">
    <property type="entry name" value="AA9_LPMO"/>
</dbReference>
<dbReference type="PANTHER" id="PTHR33353">
    <property type="entry name" value="PUTATIVE (AFU_ORTHOLOGUE AFUA_1G12560)-RELATED"/>
    <property type="match status" value="1"/>
</dbReference>
<dbReference type="EMBL" id="JANBUW010000413">
    <property type="protein sequence ID" value="KAJ2846969.1"/>
    <property type="molecule type" value="Genomic_DNA"/>
</dbReference>
<reference evidence="6" key="1">
    <citation type="submission" date="2022-07" db="EMBL/GenBank/DDBJ databases">
        <title>Phylogenomic reconstructions and comparative analyses of Kickxellomycotina fungi.</title>
        <authorList>
            <person name="Reynolds N.K."/>
            <person name="Stajich J.E."/>
            <person name="Barry K."/>
            <person name="Grigoriev I.V."/>
            <person name="Crous P."/>
            <person name="Smith M.E."/>
        </authorList>
    </citation>
    <scope>NUCLEOTIDE SEQUENCE</scope>
    <source>
        <strain evidence="6">NRRL 1566</strain>
    </source>
</reference>
<feature type="region of interest" description="Disordered" evidence="3">
    <location>
        <begin position="243"/>
        <end position="375"/>
    </location>
</feature>
<accession>A0A9W8ICU3</accession>
<sequence length="375" mass="39465">MKIAFSVGATVTLLAGMASAHTYLSKMVLDGQQTSEGQCIRPYPENRNFPVKDVLSTDITCGVGGISSPASETCPVEAGSTITVEWHHNNDSPSDDIIDGTHLGPCMVYMAPLESNGAGDVWFKIFEDGYDSASNTWCVDKIRSNGGKLDVTLPSDIKSGDYLLRTEIIALHESDTDYAVNPARGSQFYINCAQLSVKDGGNAVPEGYPIPGIYKSDSPGIIFNLYSSYTSYPIPGPPVYVSGLSSGDSSEDVDASSADEPTTQAPPEETSDAPAQEPSEDPAQESSNVPKTNNLPDESSGDVESNYTEFSTESGAPEYPETPEASPSADDSEVYSTDGSAAEASTDAPEEQPTSSAPVHTTTTTVAAPPGKCTH</sequence>
<feature type="signal peptide" evidence="4">
    <location>
        <begin position="1"/>
        <end position="20"/>
    </location>
</feature>
<feature type="chain" id="PRO_5040949820" description="AA9 family lytic polysaccharide monooxygenase" evidence="4">
    <location>
        <begin position="21"/>
        <end position="375"/>
    </location>
</feature>
<dbReference type="OrthoDB" id="4849160at2759"/>
<evidence type="ECO:0000259" key="5">
    <source>
        <dbReference type="Pfam" id="PF03443"/>
    </source>
</evidence>
<feature type="compositionally biased region" description="Low complexity" evidence="3">
    <location>
        <begin position="353"/>
        <end position="375"/>
    </location>
</feature>
<evidence type="ECO:0000313" key="7">
    <source>
        <dbReference type="Proteomes" id="UP001139887"/>
    </source>
</evidence>
<comment type="function">
    <text evidence="2">Lytic polysaccharide monooxygenase (LMPO) that depolymerizes crystalline and amorphous polysaccharides via the oxidation of scissile alpha- or beta-(1-4)-glycosidic bonds, yielding C1 and/or C4 oxidation products. Catalysis by LPMOs requires the reduction of the active-site copper from Cu(II) to Cu(I) by a reducing agent and H(2)O(2) or O(2) as a cosubstrate.</text>
</comment>
<dbReference type="Pfam" id="PF03443">
    <property type="entry name" value="AA9"/>
    <property type="match status" value="1"/>
</dbReference>
<keyword evidence="7" id="KW-1185">Reference proteome</keyword>
<keyword evidence="2" id="KW-0964">Secreted</keyword>
<dbReference type="GO" id="GO:0005576">
    <property type="term" value="C:extracellular region"/>
    <property type="evidence" value="ECO:0007669"/>
    <property type="project" value="UniProtKB-SubCell"/>
</dbReference>
<dbReference type="Proteomes" id="UP001139887">
    <property type="component" value="Unassembled WGS sequence"/>
</dbReference>
<evidence type="ECO:0000256" key="3">
    <source>
        <dbReference type="SAM" id="MobiDB-lite"/>
    </source>
</evidence>
<keyword evidence="2" id="KW-0119">Carbohydrate metabolism</keyword>
<keyword evidence="2" id="KW-0136">Cellulose degradation</keyword>
<keyword evidence="2" id="KW-0624">Polysaccharide degradation</keyword>
<comment type="domain">
    <text evidence="2">Has a modular structure: an endo-beta-1,4-glucanase catalytic module at the N-terminus, a linker rich in serines and threonines, and a C-terminal carbohydrate-binding module (CBM).</text>
</comment>
<dbReference type="EC" id="1.14.99.56" evidence="2"/>
<proteinExistence type="predicted"/>
<dbReference type="GO" id="GO:0030248">
    <property type="term" value="F:cellulose binding"/>
    <property type="evidence" value="ECO:0007669"/>
    <property type="project" value="UniProtKB-UniRule"/>
</dbReference>
<evidence type="ECO:0000313" key="6">
    <source>
        <dbReference type="EMBL" id="KAJ2846969.1"/>
    </source>
</evidence>
<keyword evidence="1 2" id="KW-1015">Disulfide bond</keyword>
<protein>
    <recommendedName>
        <fullName evidence="2">AA9 family lytic polysaccharide monooxygenase</fullName>
        <ecNumber evidence="2">1.14.99.56</ecNumber>
    </recommendedName>
    <alternativeName>
        <fullName evidence="2">Endo-beta-1,4-glucanase</fullName>
    </alternativeName>
    <alternativeName>
        <fullName evidence="2">Glycosyl hydrolase 61 family protein</fullName>
    </alternativeName>
</protein>
<dbReference type="CDD" id="cd21175">
    <property type="entry name" value="LPMO_AA9"/>
    <property type="match status" value="1"/>
</dbReference>
<dbReference type="AlphaFoldDB" id="A0A9W8ICU3"/>
<evidence type="ECO:0000256" key="4">
    <source>
        <dbReference type="SAM" id="SignalP"/>
    </source>
</evidence>